<dbReference type="InterPro" id="IPR029033">
    <property type="entry name" value="His_PPase_superfam"/>
</dbReference>
<dbReference type="Gene3D" id="3.40.50.1240">
    <property type="entry name" value="Phosphoglycerate mutase-like"/>
    <property type="match status" value="1"/>
</dbReference>
<dbReference type="GO" id="GO:0005737">
    <property type="term" value="C:cytoplasm"/>
    <property type="evidence" value="ECO:0007669"/>
    <property type="project" value="TreeGrafter"/>
</dbReference>
<sequence length="234" mass="26241">MTDIYLFRHGQASFGAENYDKLSPMGEHQCALLGKHLANQRLSFDAIYCGPLQRQQESARICCEQHGVDSDTVTVMSAFKEYDAKDIFNAYLPGVLEDNAELRAAGEGLYKDRNLFQRALMAVMAAWIEDRPCTEKIERWSEFVGRITEALHQLVSQHGKNDKIAVHTSGGVIAVAVGHALGVSDEQKVALNWQVINSAVSRIRYGRRSGYMLAGFNGIAHLEKEYDKKLITYR</sequence>
<dbReference type="InterPro" id="IPR013078">
    <property type="entry name" value="His_Pase_superF_clade-1"/>
</dbReference>
<dbReference type="PANTHER" id="PTHR48100:SF1">
    <property type="entry name" value="HISTIDINE PHOSPHATASE FAMILY PROTEIN-RELATED"/>
    <property type="match status" value="1"/>
</dbReference>
<dbReference type="GO" id="GO:0016791">
    <property type="term" value="F:phosphatase activity"/>
    <property type="evidence" value="ECO:0007669"/>
    <property type="project" value="TreeGrafter"/>
</dbReference>
<dbReference type="EMBL" id="NFZW01000016">
    <property type="protein sequence ID" value="RFA34387.1"/>
    <property type="molecule type" value="Genomic_DNA"/>
</dbReference>
<reference evidence="2" key="1">
    <citation type="submission" date="2017-05" db="EMBL/GenBank/DDBJ databases">
        <authorList>
            <person name="Sharma S."/>
            <person name="Sidhu C."/>
            <person name="Pinnaka A.K."/>
        </authorList>
    </citation>
    <scope>NUCLEOTIDE SEQUENCE [LARGE SCALE GENOMIC DNA]</scope>
    <source>
        <strain evidence="2">AK93</strain>
    </source>
</reference>
<dbReference type="SUPFAM" id="SSF53254">
    <property type="entry name" value="Phosphoglycerate mutase-like"/>
    <property type="match status" value="1"/>
</dbReference>
<dbReference type="Pfam" id="PF00300">
    <property type="entry name" value="His_Phos_1"/>
    <property type="match status" value="2"/>
</dbReference>
<dbReference type="RefSeq" id="WP_116302979.1">
    <property type="nucleotide sequence ID" value="NZ_NFZV01000016.1"/>
</dbReference>
<dbReference type="CDD" id="cd07067">
    <property type="entry name" value="HP_PGM_like"/>
    <property type="match status" value="1"/>
</dbReference>
<dbReference type="OrthoDB" id="280692at2"/>
<protein>
    <recommendedName>
        <fullName evidence="3">Histidine phosphatase family protein</fullName>
    </recommendedName>
</protein>
<evidence type="ECO:0000313" key="2">
    <source>
        <dbReference type="Proteomes" id="UP000256763"/>
    </source>
</evidence>
<gene>
    <name evidence="1" type="ORF">CAL65_15205</name>
</gene>
<dbReference type="AlphaFoldDB" id="A0A3E0WQW2"/>
<evidence type="ECO:0008006" key="3">
    <source>
        <dbReference type="Google" id="ProtNLM"/>
    </source>
</evidence>
<name>A0A3E0WQW2_9GAMM</name>
<comment type="caution">
    <text evidence="1">The sequence shown here is derived from an EMBL/GenBank/DDBJ whole genome shotgun (WGS) entry which is preliminary data.</text>
</comment>
<dbReference type="InterPro" id="IPR050275">
    <property type="entry name" value="PGM_Phosphatase"/>
</dbReference>
<accession>A0A3E0WQW2</accession>
<proteinExistence type="predicted"/>
<evidence type="ECO:0000313" key="1">
    <source>
        <dbReference type="EMBL" id="RFA34387.1"/>
    </source>
</evidence>
<keyword evidence="2" id="KW-1185">Reference proteome</keyword>
<dbReference type="PANTHER" id="PTHR48100">
    <property type="entry name" value="BROAD-SPECIFICITY PHOSPHATASE YOR283W-RELATED"/>
    <property type="match status" value="1"/>
</dbReference>
<dbReference type="Proteomes" id="UP000256763">
    <property type="component" value="Unassembled WGS sequence"/>
</dbReference>
<organism evidence="1 2">
    <name type="scientific">Alkalilimnicola ehrlichii</name>
    <dbReference type="NCBI Taxonomy" id="351052"/>
    <lineage>
        <taxon>Bacteria</taxon>
        <taxon>Pseudomonadati</taxon>
        <taxon>Pseudomonadota</taxon>
        <taxon>Gammaproteobacteria</taxon>
        <taxon>Chromatiales</taxon>
        <taxon>Ectothiorhodospiraceae</taxon>
        <taxon>Alkalilimnicola</taxon>
    </lineage>
</organism>